<proteinExistence type="predicted"/>
<accession>A0A366H6N0</accession>
<sequence length="181" mass="19580">MQNTTETFSSPPLSTTAAETPVNIATTPSPPACAEGTAAPAGTLTTLPGKPSALIRVALADLRKVEALPDIYRVNMDVWHREHRADAVCEVCLAGSMISQSLGAQPGEHRGPEDFDQETTWKLYALNEFRVGNVYDGLTYLDRSDLWLGADTRTITEYTTSPSGFHRDMQKLAGDLEAVGL</sequence>
<dbReference type="RefSeq" id="WP_113961696.1">
    <property type="nucleotide sequence ID" value="NZ_QNRR01000015.1"/>
</dbReference>
<dbReference type="AlphaFoldDB" id="A0A366H6N0"/>
<protein>
    <submittedName>
        <fullName evidence="2">Uncharacterized protein</fullName>
    </submittedName>
</protein>
<name>A0A366H6N0_9BACT</name>
<organism evidence="2 3">
    <name type="scientific">Roseimicrobium gellanilyticum</name>
    <dbReference type="NCBI Taxonomy" id="748857"/>
    <lineage>
        <taxon>Bacteria</taxon>
        <taxon>Pseudomonadati</taxon>
        <taxon>Verrucomicrobiota</taxon>
        <taxon>Verrucomicrobiia</taxon>
        <taxon>Verrucomicrobiales</taxon>
        <taxon>Verrucomicrobiaceae</taxon>
        <taxon>Roseimicrobium</taxon>
    </lineage>
</organism>
<evidence type="ECO:0000313" key="3">
    <source>
        <dbReference type="Proteomes" id="UP000253426"/>
    </source>
</evidence>
<reference evidence="2 3" key="1">
    <citation type="submission" date="2018-06" db="EMBL/GenBank/DDBJ databases">
        <title>Genomic Encyclopedia of Type Strains, Phase IV (KMG-IV): sequencing the most valuable type-strain genomes for metagenomic binning, comparative biology and taxonomic classification.</title>
        <authorList>
            <person name="Goeker M."/>
        </authorList>
    </citation>
    <scope>NUCLEOTIDE SEQUENCE [LARGE SCALE GENOMIC DNA]</scope>
    <source>
        <strain evidence="2 3">DSM 25532</strain>
    </source>
</reference>
<gene>
    <name evidence="2" type="ORF">DES53_11557</name>
</gene>
<evidence type="ECO:0000256" key="1">
    <source>
        <dbReference type="SAM" id="MobiDB-lite"/>
    </source>
</evidence>
<comment type="caution">
    <text evidence="2">The sequence shown here is derived from an EMBL/GenBank/DDBJ whole genome shotgun (WGS) entry which is preliminary data.</text>
</comment>
<dbReference type="Proteomes" id="UP000253426">
    <property type="component" value="Unassembled WGS sequence"/>
</dbReference>
<dbReference type="EMBL" id="QNRR01000015">
    <property type="protein sequence ID" value="RBP36916.1"/>
    <property type="molecule type" value="Genomic_DNA"/>
</dbReference>
<feature type="region of interest" description="Disordered" evidence="1">
    <location>
        <begin position="1"/>
        <end position="26"/>
    </location>
</feature>
<keyword evidence="3" id="KW-1185">Reference proteome</keyword>
<evidence type="ECO:0000313" key="2">
    <source>
        <dbReference type="EMBL" id="RBP36916.1"/>
    </source>
</evidence>